<feature type="compositionally biased region" description="Basic and acidic residues" evidence="1">
    <location>
        <begin position="9"/>
        <end position="31"/>
    </location>
</feature>
<feature type="compositionally biased region" description="Basic and acidic residues" evidence="1">
    <location>
        <begin position="79"/>
        <end position="105"/>
    </location>
</feature>
<name>A0AAN8JQL9_PATCE</name>
<keyword evidence="3" id="KW-1185">Reference proteome</keyword>
<evidence type="ECO:0000256" key="1">
    <source>
        <dbReference type="SAM" id="MobiDB-lite"/>
    </source>
</evidence>
<comment type="caution">
    <text evidence="2">The sequence shown here is derived from an EMBL/GenBank/DDBJ whole genome shotgun (WGS) entry which is preliminary data.</text>
</comment>
<reference evidence="2 3" key="1">
    <citation type="submission" date="2024-01" db="EMBL/GenBank/DDBJ databases">
        <title>The genome of the rayed Mediterranean limpet Patella caerulea (Linnaeus, 1758).</title>
        <authorList>
            <person name="Anh-Thu Weber A."/>
            <person name="Halstead-Nussloch G."/>
        </authorList>
    </citation>
    <scope>NUCLEOTIDE SEQUENCE [LARGE SCALE GENOMIC DNA]</scope>
    <source>
        <strain evidence="2">AATW-2023a</strain>
        <tissue evidence="2">Whole specimen</tissue>
    </source>
</reference>
<feature type="compositionally biased region" description="Gly residues" evidence="1">
    <location>
        <begin position="33"/>
        <end position="44"/>
    </location>
</feature>
<feature type="compositionally biased region" description="Polar residues" evidence="1">
    <location>
        <begin position="68"/>
        <end position="77"/>
    </location>
</feature>
<dbReference type="EMBL" id="JAZGQO010000007">
    <property type="protein sequence ID" value="KAK6180756.1"/>
    <property type="molecule type" value="Genomic_DNA"/>
</dbReference>
<gene>
    <name evidence="2" type="ORF">SNE40_008750</name>
</gene>
<organism evidence="2 3">
    <name type="scientific">Patella caerulea</name>
    <name type="common">Rayed Mediterranean limpet</name>
    <dbReference type="NCBI Taxonomy" id="87958"/>
    <lineage>
        <taxon>Eukaryota</taxon>
        <taxon>Metazoa</taxon>
        <taxon>Spiralia</taxon>
        <taxon>Lophotrochozoa</taxon>
        <taxon>Mollusca</taxon>
        <taxon>Gastropoda</taxon>
        <taxon>Patellogastropoda</taxon>
        <taxon>Patelloidea</taxon>
        <taxon>Patellidae</taxon>
        <taxon>Patella</taxon>
    </lineage>
</organism>
<evidence type="ECO:0000313" key="2">
    <source>
        <dbReference type="EMBL" id="KAK6180756.1"/>
    </source>
</evidence>
<dbReference type="AlphaFoldDB" id="A0AAN8JQL9"/>
<feature type="region of interest" description="Disordered" evidence="1">
    <location>
        <begin position="1"/>
        <end position="128"/>
    </location>
</feature>
<accession>A0AAN8JQL9</accession>
<protein>
    <submittedName>
        <fullName evidence="2">Uncharacterized protein</fullName>
    </submittedName>
</protein>
<dbReference type="Proteomes" id="UP001347796">
    <property type="component" value="Unassembled WGS sequence"/>
</dbReference>
<sequence>MPFFTKFKATPDSKSNDLHHNNVGRIKDKNDQGAGGRGGAGEAAGGDYRTIGEDELKKYGYNPRYRIANSTQISTRGYNHRDKGNDHKHGNPLDRDKRKRNEHEQLNQTGGLDYVNNAQDDGLSDTESVESLIKDLQESKAESHLSEIGQVLEKQKLLIDKLLNERKMVAKRSDRDENVSREGQTEPPKNNDGRNYTERRQSMKYDKENQTDEIKPCPMKTQTEIKLRQKETQTVSKVFHCERTQTDDMLQTQADHEREPKEKNWGLLSYIFPPTGLTKIDSTGLTKIDSTGLTKKDSESQTDYLCDLDETVHPSDIRWLQESYLYAQGEIERLKAELLRRANTSQSSQQPAPPVIRKVCVEIYNPGQATDIVLLMEESLKRDLQARLSAHNVKIEFNTTSGGGGKLGAPSIVLCPNFSRLGTDVNSAFSGLQDSGDGTVLLVIYYKEEHNLPKIKSEQILSQFNRLGAILDMAFIKDKGFYPTNINHQSFEYLVHFVLRFIT</sequence>
<evidence type="ECO:0000313" key="3">
    <source>
        <dbReference type="Proteomes" id="UP001347796"/>
    </source>
</evidence>
<proteinExistence type="predicted"/>
<feature type="compositionally biased region" description="Basic and acidic residues" evidence="1">
    <location>
        <begin position="169"/>
        <end position="215"/>
    </location>
</feature>
<feature type="region of interest" description="Disordered" evidence="1">
    <location>
        <begin position="169"/>
        <end position="216"/>
    </location>
</feature>